<evidence type="ECO:0000259" key="2">
    <source>
        <dbReference type="Pfam" id="PF12680"/>
    </source>
</evidence>
<dbReference type="RefSeq" id="WP_345213222.1">
    <property type="nucleotide sequence ID" value="NZ_BAABFT010000015.1"/>
</dbReference>
<feature type="chain" id="PRO_5045825272" description="SnoaL-like domain-containing protein" evidence="1">
    <location>
        <begin position="19"/>
        <end position="142"/>
    </location>
</feature>
<dbReference type="InterPro" id="IPR037401">
    <property type="entry name" value="SnoaL-like"/>
</dbReference>
<evidence type="ECO:0000313" key="4">
    <source>
        <dbReference type="Proteomes" id="UP001500582"/>
    </source>
</evidence>
<comment type="caution">
    <text evidence="3">The sequence shown here is derived from an EMBL/GenBank/DDBJ whole genome shotgun (WGS) entry which is preliminary data.</text>
</comment>
<feature type="signal peptide" evidence="1">
    <location>
        <begin position="1"/>
        <end position="18"/>
    </location>
</feature>
<protein>
    <recommendedName>
        <fullName evidence="2">SnoaL-like domain-containing protein</fullName>
    </recommendedName>
</protein>
<dbReference type="EMBL" id="BAABFT010000015">
    <property type="protein sequence ID" value="GAA4335060.1"/>
    <property type="molecule type" value="Genomic_DNA"/>
</dbReference>
<gene>
    <name evidence="3" type="ORF">GCM10023149_42790</name>
</gene>
<dbReference type="Gene3D" id="3.10.450.50">
    <property type="match status" value="1"/>
</dbReference>
<name>A0ABP8H6B8_9SPHI</name>
<sequence>MKNLSLILIAMLMLSACRKFENSAQNIAIAEGMFEAFNQHDWKKMAAFYADTAEFLDPSFGTEYVKKTPAETASKYKEMQQMFPDIKDDVKSITATGDRVVVEFVSGGSLPDGKKWRLPICTVLTITKGKIVKDATYYDNSH</sequence>
<keyword evidence="1" id="KW-0732">Signal</keyword>
<feature type="domain" description="SnoaL-like" evidence="2">
    <location>
        <begin position="31"/>
        <end position="132"/>
    </location>
</feature>
<evidence type="ECO:0000313" key="3">
    <source>
        <dbReference type="EMBL" id="GAA4335060.1"/>
    </source>
</evidence>
<organism evidence="3 4">
    <name type="scientific">Mucilaginibacter gynuensis</name>
    <dbReference type="NCBI Taxonomy" id="1302236"/>
    <lineage>
        <taxon>Bacteria</taxon>
        <taxon>Pseudomonadati</taxon>
        <taxon>Bacteroidota</taxon>
        <taxon>Sphingobacteriia</taxon>
        <taxon>Sphingobacteriales</taxon>
        <taxon>Sphingobacteriaceae</taxon>
        <taxon>Mucilaginibacter</taxon>
    </lineage>
</organism>
<proteinExistence type="predicted"/>
<dbReference type="SUPFAM" id="SSF54427">
    <property type="entry name" value="NTF2-like"/>
    <property type="match status" value="1"/>
</dbReference>
<dbReference type="PROSITE" id="PS51257">
    <property type="entry name" value="PROKAR_LIPOPROTEIN"/>
    <property type="match status" value="1"/>
</dbReference>
<dbReference type="Proteomes" id="UP001500582">
    <property type="component" value="Unassembled WGS sequence"/>
</dbReference>
<accession>A0ABP8H6B8</accession>
<dbReference type="InterPro" id="IPR032710">
    <property type="entry name" value="NTF2-like_dom_sf"/>
</dbReference>
<evidence type="ECO:0000256" key="1">
    <source>
        <dbReference type="SAM" id="SignalP"/>
    </source>
</evidence>
<keyword evidence="4" id="KW-1185">Reference proteome</keyword>
<dbReference type="Pfam" id="PF12680">
    <property type="entry name" value="SnoaL_2"/>
    <property type="match status" value="1"/>
</dbReference>
<reference evidence="4" key="1">
    <citation type="journal article" date="2019" name="Int. J. Syst. Evol. Microbiol.">
        <title>The Global Catalogue of Microorganisms (GCM) 10K type strain sequencing project: providing services to taxonomists for standard genome sequencing and annotation.</title>
        <authorList>
            <consortium name="The Broad Institute Genomics Platform"/>
            <consortium name="The Broad Institute Genome Sequencing Center for Infectious Disease"/>
            <person name="Wu L."/>
            <person name="Ma J."/>
        </authorList>
    </citation>
    <scope>NUCLEOTIDE SEQUENCE [LARGE SCALE GENOMIC DNA]</scope>
    <source>
        <strain evidence="4">JCM 17705</strain>
    </source>
</reference>